<dbReference type="Gene3D" id="3.20.20.100">
    <property type="entry name" value="NADP-dependent oxidoreductase domain"/>
    <property type="match status" value="1"/>
</dbReference>
<evidence type="ECO:0000256" key="1">
    <source>
        <dbReference type="ARBA" id="ARBA00023002"/>
    </source>
</evidence>
<dbReference type="SUPFAM" id="SSF51430">
    <property type="entry name" value="NAD(P)-linked oxidoreductase"/>
    <property type="match status" value="1"/>
</dbReference>
<dbReference type="AlphaFoldDB" id="A0A9W8EBB8"/>
<feature type="active site" description="Proton donor" evidence="2">
    <location>
        <position position="51"/>
    </location>
</feature>
<dbReference type="Proteomes" id="UP001151582">
    <property type="component" value="Unassembled WGS sequence"/>
</dbReference>
<protein>
    <recommendedName>
        <fullName evidence="5">NADP-dependent oxidoreductase domain-containing protein</fullName>
    </recommendedName>
</protein>
<proteinExistence type="predicted"/>
<dbReference type="PANTHER" id="PTHR11732">
    <property type="entry name" value="ALDO/KETO REDUCTASE"/>
    <property type="match status" value="1"/>
</dbReference>
<feature type="site" description="Lowers pKa of active site Tyr" evidence="4">
    <location>
        <position position="76"/>
    </location>
</feature>
<dbReference type="PRINTS" id="PR00069">
    <property type="entry name" value="ALDKETRDTASE"/>
</dbReference>
<dbReference type="OrthoDB" id="416253at2759"/>
<dbReference type="EMBL" id="JANBQB010000691">
    <property type="protein sequence ID" value="KAJ1974182.1"/>
    <property type="molecule type" value="Genomic_DNA"/>
</dbReference>
<comment type="caution">
    <text evidence="6">The sequence shown here is derived from an EMBL/GenBank/DDBJ whole genome shotgun (WGS) entry which is preliminary data.</text>
</comment>
<dbReference type="PROSITE" id="PS00062">
    <property type="entry name" value="ALDOKETO_REDUCTASE_2"/>
    <property type="match status" value="1"/>
</dbReference>
<feature type="binding site" evidence="3">
    <location>
        <position position="109"/>
    </location>
    <ligand>
        <name>substrate</name>
    </ligand>
</feature>
<dbReference type="GO" id="GO:0016616">
    <property type="term" value="F:oxidoreductase activity, acting on the CH-OH group of donors, NAD or NADP as acceptor"/>
    <property type="evidence" value="ECO:0007669"/>
    <property type="project" value="UniProtKB-ARBA"/>
</dbReference>
<organism evidence="6 7">
    <name type="scientific">Dimargaris verticillata</name>
    <dbReference type="NCBI Taxonomy" id="2761393"/>
    <lineage>
        <taxon>Eukaryota</taxon>
        <taxon>Fungi</taxon>
        <taxon>Fungi incertae sedis</taxon>
        <taxon>Zoopagomycota</taxon>
        <taxon>Kickxellomycotina</taxon>
        <taxon>Dimargaritomycetes</taxon>
        <taxon>Dimargaritales</taxon>
        <taxon>Dimargaritaceae</taxon>
        <taxon>Dimargaris</taxon>
    </lineage>
</organism>
<dbReference type="Pfam" id="PF00248">
    <property type="entry name" value="Aldo_ket_red"/>
    <property type="match status" value="1"/>
</dbReference>
<reference evidence="6" key="1">
    <citation type="submission" date="2022-07" db="EMBL/GenBank/DDBJ databases">
        <title>Phylogenomic reconstructions and comparative analyses of Kickxellomycotina fungi.</title>
        <authorList>
            <person name="Reynolds N.K."/>
            <person name="Stajich J.E."/>
            <person name="Barry K."/>
            <person name="Grigoriev I.V."/>
            <person name="Crous P."/>
            <person name="Smith M.E."/>
        </authorList>
    </citation>
    <scope>NUCLEOTIDE SEQUENCE</scope>
    <source>
        <strain evidence="6">RSA 567</strain>
    </source>
</reference>
<dbReference type="PROSITE" id="PS00798">
    <property type="entry name" value="ALDOKETO_REDUCTASE_1"/>
    <property type="match status" value="1"/>
</dbReference>
<sequence>MEHPRTILLSSGDQVPAIGLETYLTKPGDVDRIIAEAWNVGYRHFDCAAYYGNEATIGNAIKNAQLPRNQLWLTSKLWNTEHAPDRVGPACDQTLRDLQCQYLDLYLMHFPLAFVHGKGPIPRDAHGNVELEDVPIIDTWRAMEALVDQGKVKNIGVCNFTLGQMRELHTQARIKPAVHQFECNPYLPQHRMVDFCKEHNVAMTAYRPLGGQVDGNGPVVRDDPTVGQVAQKLGKTPAQILLAWLLTRGIAIIPKSTHPDRLRENFVDFLLGPEDLQAISAILRRHRGCDPAARLGPNLTYLTKEPM</sequence>
<keyword evidence="7" id="KW-1185">Reference proteome</keyword>
<dbReference type="InterPro" id="IPR023210">
    <property type="entry name" value="NADP_OxRdtase_dom"/>
</dbReference>
<dbReference type="PIRSF" id="PIRSF000097">
    <property type="entry name" value="AKR"/>
    <property type="match status" value="1"/>
</dbReference>
<evidence type="ECO:0000259" key="5">
    <source>
        <dbReference type="Pfam" id="PF00248"/>
    </source>
</evidence>
<dbReference type="FunFam" id="3.20.20.100:FF:000002">
    <property type="entry name" value="2,5-diketo-D-gluconic acid reductase A"/>
    <property type="match status" value="1"/>
</dbReference>
<name>A0A9W8EBB8_9FUNG</name>
<accession>A0A9W8EBB8</accession>
<dbReference type="InterPro" id="IPR036812">
    <property type="entry name" value="NAD(P)_OxRdtase_dom_sf"/>
</dbReference>
<evidence type="ECO:0000256" key="4">
    <source>
        <dbReference type="PIRSR" id="PIRSR000097-3"/>
    </source>
</evidence>
<dbReference type="InterPro" id="IPR020471">
    <property type="entry name" value="AKR"/>
</dbReference>
<evidence type="ECO:0000313" key="6">
    <source>
        <dbReference type="EMBL" id="KAJ1974182.1"/>
    </source>
</evidence>
<feature type="domain" description="NADP-dependent oxidoreductase" evidence="5">
    <location>
        <begin position="29"/>
        <end position="282"/>
    </location>
</feature>
<keyword evidence="1" id="KW-0560">Oxidoreductase</keyword>
<evidence type="ECO:0000256" key="2">
    <source>
        <dbReference type="PIRSR" id="PIRSR000097-1"/>
    </source>
</evidence>
<evidence type="ECO:0000256" key="3">
    <source>
        <dbReference type="PIRSR" id="PIRSR000097-2"/>
    </source>
</evidence>
<evidence type="ECO:0000313" key="7">
    <source>
        <dbReference type="Proteomes" id="UP001151582"/>
    </source>
</evidence>
<gene>
    <name evidence="6" type="ORF">H4R34_004812</name>
</gene>
<dbReference type="InterPro" id="IPR018170">
    <property type="entry name" value="Aldo/ket_reductase_CS"/>
</dbReference>